<evidence type="ECO:0000259" key="2">
    <source>
        <dbReference type="PROSITE" id="PS50279"/>
    </source>
</evidence>
<dbReference type="GeneTree" id="ENSGT01030000234814"/>
<dbReference type="PROSITE" id="PS00280">
    <property type="entry name" value="BPTI_KUNITZ_1"/>
    <property type="match status" value="1"/>
</dbReference>
<dbReference type="PANTHER" id="PTHR10083:SF375">
    <property type="entry name" value="BPTI_KUNITZ INHIBITOR DOMAIN-CONTAINING PROTEIN"/>
    <property type="match status" value="1"/>
</dbReference>
<proteinExistence type="predicted"/>
<dbReference type="PANTHER" id="PTHR10083">
    <property type="entry name" value="KUNITZ-TYPE PROTEASE INHIBITOR-RELATED"/>
    <property type="match status" value="1"/>
</dbReference>
<dbReference type="SUPFAM" id="SSF57362">
    <property type="entry name" value="BPTI-like"/>
    <property type="match status" value="1"/>
</dbReference>
<sequence>MSEGHCSDFTLLWYFHSSSGGCRPFVYSGCGGNGNRFSTKHDCLSHCSPGWRGDERALIPSESHTTVTSGSCCCWCWSWSCGSRCWSWSCGSRCWSWSCGSRC</sequence>
<dbReference type="InterPro" id="IPR002223">
    <property type="entry name" value="Kunitz_BPTI"/>
</dbReference>
<dbReference type="InterPro" id="IPR020901">
    <property type="entry name" value="Prtase_inh_Kunz-CS"/>
</dbReference>
<dbReference type="PROSITE" id="PS50279">
    <property type="entry name" value="BPTI_KUNITZ_2"/>
    <property type="match status" value="1"/>
</dbReference>
<dbReference type="STRING" id="7994.ENSAMXP00000033180"/>
<dbReference type="GO" id="GO:0004867">
    <property type="term" value="F:serine-type endopeptidase inhibitor activity"/>
    <property type="evidence" value="ECO:0007669"/>
    <property type="project" value="InterPro"/>
</dbReference>
<dbReference type="Gene3D" id="4.10.410.10">
    <property type="entry name" value="Pancreatic trypsin inhibitor Kunitz domain"/>
    <property type="match status" value="1"/>
</dbReference>
<evidence type="ECO:0000313" key="4">
    <source>
        <dbReference type="Proteomes" id="UP000018467"/>
    </source>
</evidence>
<reference evidence="4" key="2">
    <citation type="journal article" date="2014" name="Nat. Commun.">
        <title>The cavefish genome reveals candidate genes for eye loss.</title>
        <authorList>
            <person name="McGaugh S.E."/>
            <person name="Gross J.B."/>
            <person name="Aken B."/>
            <person name="Blin M."/>
            <person name="Borowsky R."/>
            <person name="Chalopin D."/>
            <person name="Hinaux H."/>
            <person name="Jeffery W.R."/>
            <person name="Keene A."/>
            <person name="Ma L."/>
            <person name="Minx P."/>
            <person name="Murphy D."/>
            <person name="O'Quin K.E."/>
            <person name="Retaux S."/>
            <person name="Rohner N."/>
            <person name="Searle S.M."/>
            <person name="Stahl B.A."/>
            <person name="Tabin C."/>
            <person name="Volff J.N."/>
            <person name="Yoshizawa M."/>
            <person name="Warren W.C."/>
        </authorList>
    </citation>
    <scope>NUCLEOTIDE SEQUENCE [LARGE SCALE GENOMIC DNA]</scope>
    <source>
        <strain evidence="4">female</strain>
    </source>
</reference>
<dbReference type="InterPro" id="IPR036880">
    <property type="entry name" value="Kunitz_BPTI_sf"/>
</dbReference>
<protein>
    <recommendedName>
        <fullName evidence="2">BPTI/Kunitz inhibitor domain-containing protein</fullName>
    </recommendedName>
</protein>
<dbReference type="Proteomes" id="UP000018467">
    <property type="component" value="Unassembled WGS sequence"/>
</dbReference>
<dbReference type="InParanoid" id="A0A3B1IUE8"/>
<dbReference type="PRINTS" id="PR00759">
    <property type="entry name" value="BASICPTASE"/>
</dbReference>
<dbReference type="GO" id="GO:0005615">
    <property type="term" value="C:extracellular space"/>
    <property type="evidence" value="ECO:0007669"/>
    <property type="project" value="TreeGrafter"/>
</dbReference>
<dbReference type="Ensembl" id="ENSAMXT00000056691.1">
    <property type="protein sequence ID" value="ENSAMXP00000033180.1"/>
    <property type="gene ID" value="ENSAMXG00000039051.1"/>
</dbReference>
<feature type="domain" description="BPTI/Kunitz inhibitor" evidence="2">
    <location>
        <begin position="1"/>
        <end position="47"/>
    </location>
</feature>
<reference evidence="3" key="3">
    <citation type="submission" date="2025-08" db="UniProtKB">
        <authorList>
            <consortium name="Ensembl"/>
        </authorList>
    </citation>
    <scope>IDENTIFICATION</scope>
</reference>
<dbReference type="InterPro" id="IPR050098">
    <property type="entry name" value="TFPI/VKTCI-like"/>
</dbReference>
<keyword evidence="4" id="KW-1185">Reference proteome</keyword>
<dbReference type="SMART" id="SM00131">
    <property type="entry name" value="KU"/>
    <property type="match status" value="1"/>
</dbReference>
<dbReference type="Bgee" id="ENSAMXG00000039051">
    <property type="expression patterns" value="Expressed in testis and 7 other cell types or tissues"/>
</dbReference>
<name>A0A3B1IUE8_ASTMX</name>
<evidence type="ECO:0000256" key="1">
    <source>
        <dbReference type="ARBA" id="ARBA00023157"/>
    </source>
</evidence>
<reference evidence="4" key="1">
    <citation type="submission" date="2013-03" db="EMBL/GenBank/DDBJ databases">
        <authorList>
            <person name="Jeffery W."/>
            <person name="Warren W."/>
            <person name="Wilson R.K."/>
        </authorList>
    </citation>
    <scope>NUCLEOTIDE SEQUENCE</scope>
    <source>
        <strain evidence="4">female</strain>
    </source>
</reference>
<reference evidence="3" key="4">
    <citation type="submission" date="2025-09" db="UniProtKB">
        <authorList>
            <consortium name="Ensembl"/>
        </authorList>
    </citation>
    <scope>IDENTIFICATION</scope>
</reference>
<keyword evidence="1" id="KW-1015">Disulfide bond</keyword>
<organism evidence="3 4">
    <name type="scientific">Astyanax mexicanus</name>
    <name type="common">Blind cave fish</name>
    <name type="synonym">Astyanax fasciatus mexicanus</name>
    <dbReference type="NCBI Taxonomy" id="7994"/>
    <lineage>
        <taxon>Eukaryota</taxon>
        <taxon>Metazoa</taxon>
        <taxon>Chordata</taxon>
        <taxon>Craniata</taxon>
        <taxon>Vertebrata</taxon>
        <taxon>Euteleostomi</taxon>
        <taxon>Actinopterygii</taxon>
        <taxon>Neopterygii</taxon>
        <taxon>Teleostei</taxon>
        <taxon>Ostariophysi</taxon>
        <taxon>Characiformes</taxon>
        <taxon>Characoidei</taxon>
        <taxon>Acestrorhamphidae</taxon>
        <taxon>Acestrorhamphinae</taxon>
        <taxon>Astyanax</taxon>
    </lineage>
</organism>
<accession>A0A3B1IUE8</accession>
<evidence type="ECO:0000313" key="3">
    <source>
        <dbReference type="Ensembl" id="ENSAMXP00000033180.1"/>
    </source>
</evidence>
<dbReference type="FunFam" id="4.10.410.10:FF:000020">
    <property type="entry name" value="Collagen, type VI, alpha 3"/>
    <property type="match status" value="1"/>
</dbReference>
<dbReference type="Pfam" id="PF00014">
    <property type="entry name" value="Kunitz_BPTI"/>
    <property type="match status" value="1"/>
</dbReference>
<dbReference type="AlphaFoldDB" id="A0A3B1IUE8"/>